<comment type="caution">
    <text evidence="3">The sequence shown here is derived from an EMBL/GenBank/DDBJ whole genome shotgun (WGS) entry which is preliminary data.</text>
</comment>
<dbReference type="InterPro" id="IPR036277">
    <property type="entry name" value="SMC_hinge_sf"/>
</dbReference>
<dbReference type="PANTHER" id="PTHR22640">
    <property type="entry name" value="STRUCTURAL MAINTENANCE OF CHROMOSOMES FLEXIBLE HINGE DOMAIN-CONTAINING PROTEIN 1"/>
    <property type="match status" value="1"/>
</dbReference>
<keyword evidence="4" id="KW-1185">Reference proteome</keyword>
<feature type="coiled-coil region" evidence="1">
    <location>
        <begin position="1557"/>
        <end position="1584"/>
    </location>
</feature>
<dbReference type="InterPro" id="IPR058613">
    <property type="entry name" value="Ig_SMCHD1_4th"/>
</dbReference>
<dbReference type="InterPro" id="IPR038892">
    <property type="entry name" value="SMCHD1"/>
</dbReference>
<dbReference type="InterPro" id="IPR055109">
    <property type="entry name" value="SMCHD1_S5"/>
</dbReference>
<evidence type="ECO:0000256" key="1">
    <source>
        <dbReference type="SAM" id="Coils"/>
    </source>
</evidence>
<dbReference type="Gene3D" id="1.20.1060.20">
    <property type="match status" value="1"/>
</dbReference>
<dbReference type="Pfam" id="PF06470">
    <property type="entry name" value="SMC_hinge"/>
    <property type="match status" value="1"/>
</dbReference>
<dbReference type="InterPro" id="IPR058611">
    <property type="entry name" value="Ig_SMCHD1_1st"/>
</dbReference>
<dbReference type="GO" id="GO:0006302">
    <property type="term" value="P:double-strand break repair"/>
    <property type="evidence" value="ECO:0007669"/>
    <property type="project" value="InterPro"/>
</dbReference>
<dbReference type="Proteomes" id="UP000678393">
    <property type="component" value="Unassembled WGS sequence"/>
</dbReference>
<dbReference type="InterPro" id="IPR058617">
    <property type="entry name" value="Ig_SMCHD1_7th"/>
</dbReference>
<dbReference type="SMART" id="SM00968">
    <property type="entry name" value="SMC_hinge"/>
    <property type="match status" value="1"/>
</dbReference>
<evidence type="ECO:0000313" key="3">
    <source>
        <dbReference type="EMBL" id="CAG5122250.1"/>
    </source>
</evidence>
<dbReference type="PANTHER" id="PTHR22640:SF2">
    <property type="entry name" value="STRUCTURAL MAINTENANCE OF CHROMOSOMES FLEXIBLE HINGE DOMAIN-CONTAINING PROTEIN 1"/>
    <property type="match status" value="1"/>
</dbReference>
<gene>
    <name evidence="3" type="ORF">CUNI_LOCUS7808</name>
</gene>
<sequence length="1898" mass="212976">VLGETTNDFIIATTSREEINGEESWGFIENGDTLYILNDIKQELCAPAQERVDYLPHYDTIVKGGMYEYYASEGQNPLPYAFAELIDNSLAATAFNDGSRKIELRLYVDDSAVCKNCVVVLDNGTGMTPRQLNSWAIYRLSKFTRREKRGRKGETESSLRNPDESLNLADTWAPRFMNSDISYFGVGGKQAVFFIGNATRMISKPKHSKDVHELTISKEEFEKKEKNHQSIYTGFIRNRQPGDYSHISPEDEHVIKLISEEPDRESFTAVVIQGINTQHVAYLKQHFNMWTRQLAHIYHFYLHGPDGNKLREGDDAGQDVAFNNIDIQVTMHIRGNPNPKSVDLRKINDDMQSLYARTAASTFDFKAYVDGSTAVEGIIRYHPFRYDKETYPADIYGCRLDPEPEDDHGYAINERPARGRRPIFEAYWNGRLIPYTLIEEFEWCSFPKKQKNIPAECYNRISGVLWTNDSFQVSTNKLTFLDLEMKLKDKNTNFVRMLNGHEKRTQIEKEFQSWLKECNEELDKQILFSGNVGQVTRPDQPRIKQSPWTKFKIVEWDNKVYEVGQMVRILRTSPPLHGTIQAFYLFGEHEGDVFAMGGDIEILQEPQTLYNERRFVPLSKLDRGASTLQIKKYIDEEETKLPDHLVVTWPNGQEVVQNEKRNAGKTIGDIKVEICNKRGEKISKIPFSAAGSKKLLVELKLIWHSPHGDETIVSLLSQHGKTWPYWFRKMDSAKNMGNYTLQLHAVLNESGNNMFGGKELPSHRIKFSVIEADAEKFTVGILDGPFKVGVPFQIPLEFQDRYNNSSRPPAKLKPILDADGLELSYENTQVKGNSCYIKGVVAKGIVSTSVGKNFNLKVSVPGLDQSQTLKIRLLPGPPSELVVKPESEITIENGTAPSFFVEVHDAAGNVTSGGKLIVIGKLAGTVGLPGLFADCSVAGSGTLTGKPVQIKNMNGEKNITVSIEVQGAKHIKPVERTIIVTPSNRASTLRLFYAHDGKDVEINNNDNIDKEAGSVIEGLRFEVLNEAGEGLVIDDKLAGKIKVNWAPKVPKDMALKKVLPPIKVSTSVLEQKYCQASVMEGEGIELQFCVRPKPSPPCHMELQVVDGSGALLREPAQGVINISLKDVYGNPTQVPDSFKKDLSVSCAALNTDKINIVATNHQVQVSNLIFTEMGTKEVELKWKDLKQYARFEVLSGPPAALQVLDWLVDEPVVVHNDKPMLHPLRVQLVDADGNVCKIGDIKIQIVYSKIKIQPCPSYVKTDSSGVADFGILTIQANCGTYELQPKAAIGRSVIYGPKFTLDVQPDSMRPVEIDVSYNTKHSVIAGHTLPDFTVTVKSESGKLLPTSNPDNVTMKLWKKDSGSDNVPPPKALTIRPQNGTKEEAGTFHFRKCQVPFIAGEYNIMFVYFDGTYELYSTVSTITVCPGSPASLVAIDRLSTPTVSNTKSVASRTLIKSVRLELRDEFDNPLGKGYSGKVMVQISSDVKAEETPVFTNGNSFLEFALQNGQCVLQNLTLQENSPGKDGFEYHLRCTVTCDMIPKNKTLPPLDIAFLFYNDAKKQQQMAALSKERDALQNTIRAYKSMFETQQQLVAELRVAVHDSQKEEQTIRGELRKQNIPGNHLQSVDTVDKLIAARIKDREQVLRTPRRSCLLPPADPEPDILGKIAHLALVHQDDIARVLSWHMSADMDCVVTITTQKAKEVYQRTQGKQQVLPLDSIYRKNLPDWDKPLPHVRFRPNYKPVGNPVYARNLLEFTQDEESCRIVFGMLLGDTLILDNLDQANLYRQEIVKYTHCPTILTRSGDRIRSNGKFGGAMNKAPPVDKLKGSIFGQPLPLAYHAICTQIDTLEKYKGALVASIQAQDELQEQINLQKLPETMHKYKECKEAEARLKGVEQKL</sequence>
<dbReference type="GO" id="GO:0005694">
    <property type="term" value="C:chromosome"/>
    <property type="evidence" value="ECO:0007669"/>
    <property type="project" value="InterPro"/>
</dbReference>
<feature type="non-terminal residue" evidence="3">
    <location>
        <position position="1"/>
    </location>
</feature>
<name>A0A8S3Z3R5_9EUPU</name>
<dbReference type="GO" id="GO:0005524">
    <property type="term" value="F:ATP binding"/>
    <property type="evidence" value="ECO:0007669"/>
    <property type="project" value="InterPro"/>
</dbReference>
<dbReference type="InterPro" id="IPR058615">
    <property type="entry name" value="Ig_SMCHD1_6th"/>
</dbReference>
<dbReference type="InterPro" id="IPR036890">
    <property type="entry name" value="HATPase_C_sf"/>
</dbReference>
<dbReference type="Pfam" id="PF26194">
    <property type="entry name" value="Ig_SMCHD1_1st"/>
    <property type="match status" value="1"/>
</dbReference>
<organism evidence="3 4">
    <name type="scientific">Candidula unifasciata</name>
    <dbReference type="NCBI Taxonomy" id="100452"/>
    <lineage>
        <taxon>Eukaryota</taxon>
        <taxon>Metazoa</taxon>
        <taxon>Spiralia</taxon>
        <taxon>Lophotrochozoa</taxon>
        <taxon>Mollusca</taxon>
        <taxon>Gastropoda</taxon>
        <taxon>Heterobranchia</taxon>
        <taxon>Euthyneura</taxon>
        <taxon>Panpulmonata</taxon>
        <taxon>Eupulmonata</taxon>
        <taxon>Stylommatophora</taxon>
        <taxon>Helicina</taxon>
        <taxon>Helicoidea</taxon>
        <taxon>Geomitridae</taxon>
        <taxon>Candidula</taxon>
    </lineage>
</organism>
<dbReference type="Pfam" id="PF26199">
    <property type="entry name" value="Ig_SMCHD1_8th"/>
    <property type="match status" value="1"/>
</dbReference>
<feature type="domain" description="SMC hinge" evidence="2">
    <location>
        <begin position="1660"/>
        <end position="1786"/>
    </location>
</feature>
<dbReference type="InterPro" id="IPR058614">
    <property type="entry name" value="Ig_SMCHD1_5th"/>
</dbReference>
<dbReference type="SUPFAM" id="SSF75553">
    <property type="entry name" value="Smc hinge domain"/>
    <property type="match status" value="1"/>
</dbReference>
<dbReference type="Pfam" id="PF26201">
    <property type="entry name" value="Ig_SMCHD1_7th"/>
    <property type="match status" value="1"/>
</dbReference>
<dbReference type="Gene3D" id="3.30.70.1620">
    <property type="match status" value="1"/>
</dbReference>
<keyword evidence="1" id="KW-0175">Coiled coil</keyword>
<feature type="non-terminal residue" evidence="3">
    <location>
        <position position="1898"/>
    </location>
</feature>
<dbReference type="InterPro" id="IPR058616">
    <property type="entry name" value="Ig_SMCHD1_8th"/>
</dbReference>
<dbReference type="Gene3D" id="3.30.565.10">
    <property type="entry name" value="Histidine kinase-like ATPase, C-terminal domain"/>
    <property type="match status" value="1"/>
</dbReference>
<dbReference type="GO" id="GO:0051276">
    <property type="term" value="P:chromosome organization"/>
    <property type="evidence" value="ECO:0007669"/>
    <property type="project" value="InterPro"/>
</dbReference>
<reference evidence="3" key="1">
    <citation type="submission" date="2021-04" db="EMBL/GenBank/DDBJ databases">
        <authorList>
            <consortium name="Molecular Ecology Group"/>
        </authorList>
    </citation>
    <scope>NUCLEOTIDE SEQUENCE</scope>
</reference>
<dbReference type="Pfam" id="PF26195">
    <property type="entry name" value="Ig_SMCHD1_2nd"/>
    <property type="match status" value="1"/>
</dbReference>
<accession>A0A8S3Z3R5</accession>
<protein>
    <recommendedName>
        <fullName evidence="2">SMC hinge domain-containing protein</fullName>
    </recommendedName>
</protein>
<dbReference type="Pfam" id="PF13589">
    <property type="entry name" value="HATPase_c_3"/>
    <property type="match status" value="1"/>
</dbReference>
<dbReference type="Pfam" id="PF26198">
    <property type="entry name" value="Ig_SMCHD1_6th"/>
    <property type="match status" value="1"/>
</dbReference>
<dbReference type="Pfam" id="PF22899">
    <property type="entry name" value="SMCHD1_S5"/>
    <property type="match status" value="1"/>
</dbReference>
<dbReference type="InterPro" id="IPR058612">
    <property type="entry name" value="Ig_SMCHD1_2nd"/>
</dbReference>
<evidence type="ECO:0000313" key="4">
    <source>
        <dbReference type="Proteomes" id="UP000678393"/>
    </source>
</evidence>
<evidence type="ECO:0000259" key="2">
    <source>
        <dbReference type="SMART" id="SM00968"/>
    </source>
</evidence>
<dbReference type="Pfam" id="PF26196">
    <property type="entry name" value="Ig_SMCHD1_4th"/>
    <property type="match status" value="1"/>
</dbReference>
<dbReference type="SUPFAM" id="SSF55874">
    <property type="entry name" value="ATPase domain of HSP90 chaperone/DNA topoisomerase II/histidine kinase"/>
    <property type="match status" value="1"/>
</dbReference>
<dbReference type="OrthoDB" id="10036779at2759"/>
<dbReference type="InterPro" id="IPR010935">
    <property type="entry name" value="SMC_hinge"/>
</dbReference>
<dbReference type="Pfam" id="PF26197">
    <property type="entry name" value="Ig_SMCHD1_5th"/>
    <property type="match status" value="1"/>
</dbReference>
<dbReference type="EMBL" id="CAJHNH020001247">
    <property type="protein sequence ID" value="CAG5122250.1"/>
    <property type="molecule type" value="Genomic_DNA"/>
</dbReference>
<proteinExistence type="predicted"/>